<sequence>MDEELLALLRSVDTPTVCNAIEVVEGKRGFDRFTRGTVLCSDPGAGSIVGRARTAKISAIAPPTEAADVIRARRMDYYRHMASGPRPAMAVVEDVDGDAAIGAYWGEINTSVHKGFGLAGALTNGVMRDLGDLPDNFPVIAGSVGPSHGFVHVLEIATPVTVFGMEVADNEMVHADRHGALVIPDDYLGAVGGAIAKLLETEKIVLNAARAPGFDFASFEAAWAEFERQRT</sequence>
<reference evidence="2 3" key="1">
    <citation type="journal article" date="2014" name="Genome Announc.">
        <title>Draft Genome Sequences of Two Isolates of the Roseobacter Group, Sulfitobacter sp. Strains 3SOLIMAR09 and 1FIGIMAR09, from Harbors of Mallorca Island (Mediterranean Sea).</title>
        <authorList>
            <person name="Mas-Llado M."/>
            <person name="Pina-Villalonga J.M."/>
            <person name="Brunet-Galmes I."/>
            <person name="Nogales B."/>
            <person name="Bosch R."/>
        </authorList>
    </citation>
    <scope>NUCLEOTIDE SEQUENCE [LARGE SCALE GENOMIC DNA]</scope>
    <source>
        <strain evidence="2 3">1FIGIMAR09</strain>
    </source>
</reference>
<dbReference type="InterPro" id="IPR005493">
    <property type="entry name" value="RraA/RraA-like"/>
</dbReference>
<name>A0A061SIQ0_9RHOB</name>
<dbReference type="Proteomes" id="UP000027337">
    <property type="component" value="Unassembled WGS sequence"/>
</dbReference>
<dbReference type="Gene3D" id="3.50.30.40">
    <property type="entry name" value="Ribonuclease E inhibitor RraA/RraA-like"/>
    <property type="match status" value="1"/>
</dbReference>
<proteinExistence type="predicted"/>
<comment type="caution">
    <text evidence="2">The sequence shown here is derived from an EMBL/GenBank/DDBJ whole genome shotgun (WGS) entry which is preliminary data.</text>
</comment>
<dbReference type="GO" id="GO:0016740">
    <property type="term" value="F:transferase activity"/>
    <property type="evidence" value="ECO:0007669"/>
    <property type="project" value="UniProtKB-KW"/>
</dbReference>
<dbReference type="AlphaFoldDB" id="A0A061SIQ0"/>
<dbReference type="RefSeq" id="WP_037911394.1">
    <property type="nucleotide sequence ID" value="NZ_CP081109.1"/>
</dbReference>
<gene>
    <name evidence="2" type="ORF">PM02_18635</name>
</gene>
<keyword evidence="2" id="KW-0808">Transferase</keyword>
<protein>
    <submittedName>
        <fullName evidence="2">Acyl transferase</fullName>
    </submittedName>
</protein>
<dbReference type="eggNOG" id="COG0684">
    <property type="taxonomic scope" value="Bacteria"/>
</dbReference>
<dbReference type="InterPro" id="IPR036704">
    <property type="entry name" value="RraA/RraA-like_sf"/>
</dbReference>
<keyword evidence="1" id="KW-0460">Magnesium</keyword>
<evidence type="ECO:0000313" key="2">
    <source>
        <dbReference type="EMBL" id="KAJ01586.1"/>
    </source>
</evidence>
<feature type="binding site" evidence="1">
    <location>
        <position position="128"/>
    </location>
    <ligand>
        <name>substrate</name>
    </ligand>
</feature>
<comment type="cofactor">
    <cofactor evidence="1">
        <name>Mg(2+)</name>
        <dbReference type="ChEBI" id="CHEBI:18420"/>
    </cofactor>
</comment>
<organism evidence="2 3">
    <name type="scientific">Sulfitobacter mediterraneus</name>
    <dbReference type="NCBI Taxonomy" id="83219"/>
    <lineage>
        <taxon>Bacteria</taxon>
        <taxon>Pseudomonadati</taxon>
        <taxon>Pseudomonadota</taxon>
        <taxon>Alphaproteobacteria</taxon>
        <taxon>Rhodobacterales</taxon>
        <taxon>Roseobacteraceae</taxon>
        <taxon>Sulfitobacter</taxon>
    </lineage>
</organism>
<accession>A0A061SIQ0</accession>
<dbReference type="Pfam" id="PF03737">
    <property type="entry name" value="RraA-like"/>
    <property type="match status" value="1"/>
</dbReference>
<dbReference type="STRING" id="83219.PM02_18635"/>
<feature type="binding site" evidence="1">
    <location>
        <position position="129"/>
    </location>
    <ligand>
        <name>Mg(2+)</name>
        <dbReference type="ChEBI" id="CHEBI:18420"/>
    </ligand>
</feature>
<dbReference type="SUPFAM" id="SSF89562">
    <property type="entry name" value="RraA-like"/>
    <property type="match status" value="1"/>
</dbReference>
<keyword evidence="1" id="KW-0479">Metal-binding</keyword>
<keyword evidence="3" id="KW-1185">Reference proteome</keyword>
<evidence type="ECO:0000256" key="1">
    <source>
        <dbReference type="PIRSR" id="PIRSR605493-1"/>
    </source>
</evidence>
<evidence type="ECO:0000313" key="3">
    <source>
        <dbReference type="Proteomes" id="UP000027337"/>
    </source>
</evidence>
<dbReference type="EMBL" id="JEMU01000024">
    <property type="protein sequence ID" value="KAJ01586.1"/>
    <property type="molecule type" value="Genomic_DNA"/>
</dbReference>